<protein>
    <submittedName>
        <fullName evidence="3">NAD-dependent epimerase/dehydratase family protein</fullName>
    </submittedName>
</protein>
<dbReference type="Gene3D" id="3.40.50.720">
    <property type="entry name" value="NAD(P)-binding Rossmann-like Domain"/>
    <property type="match status" value="1"/>
</dbReference>
<dbReference type="InterPro" id="IPR036291">
    <property type="entry name" value="NAD(P)-bd_dom_sf"/>
</dbReference>
<evidence type="ECO:0000313" key="4">
    <source>
        <dbReference type="Proteomes" id="UP001597533"/>
    </source>
</evidence>
<organism evidence="3 4">
    <name type="scientific">Lacinutrix iliipiscaria</name>
    <dbReference type="NCBI Taxonomy" id="1230532"/>
    <lineage>
        <taxon>Bacteria</taxon>
        <taxon>Pseudomonadati</taxon>
        <taxon>Bacteroidota</taxon>
        <taxon>Flavobacteriia</taxon>
        <taxon>Flavobacteriales</taxon>
        <taxon>Flavobacteriaceae</taxon>
        <taxon>Lacinutrix</taxon>
    </lineage>
</organism>
<proteinExistence type="predicted"/>
<gene>
    <name evidence="3" type="ORF">ACFS5M_04140</name>
</gene>
<comment type="caution">
    <text evidence="3">The sequence shown here is derived from an EMBL/GenBank/DDBJ whole genome shotgun (WGS) entry which is preliminary data.</text>
</comment>
<keyword evidence="4" id="KW-1185">Reference proteome</keyword>
<keyword evidence="1" id="KW-0812">Transmembrane</keyword>
<reference evidence="4" key="1">
    <citation type="journal article" date="2019" name="Int. J. Syst. Evol. Microbiol.">
        <title>The Global Catalogue of Microorganisms (GCM) 10K type strain sequencing project: providing services to taxonomists for standard genome sequencing and annotation.</title>
        <authorList>
            <consortium name="The Broad Institute Genomics Platform"/>
            <consortium name="The Broad Institute Genome Sequencing Center for Infectious Disease"/>
            <person name="Wu L."/>
            <person name="Ma J."/>
        </authorList>
    </citation>
    <scope>NUCLEOTIDE SEQUENCE [LARGE SCALE GENOMIC DNA]</scope>
    <source>
        <strain evidence="4">KCTC 32141</strain>
    </source>
</reference>
<evidence type="ECO:0000313" key="3">
    <source>
        <dbReference type="EMBL" id="MFD2822847.1"/>
    </source>
</evidence>
<feature type="domain" description="NAD-dependent epimerase/dehydratase" evidence="2">
    <location>
        <begin position="20"/>
        <end position="247"/>
    </location>
</feature>
<dbReference type="PANTHER" id="PTHR48079:SF6">
    <property type="entry name" value="NAD(P)-BINDING DOMAIN-CONTAINING PROTEIN-RELATED"/>
    <property type="match status" value="1"/>
</dbReference>
<dbReference type="Pfam" id="PF01370">
    <property type="entry name" value="Epimerase"/>
    <property type="match status" value="1"/>
</dbReference>
<dbReference type="RefSeq" id="WP_379897951.1">
    <property type="nucleotide sequence ID" value="NZ_JBHUOV010000001.1"/>
</dbReference>
<dbReference type="Proteomes" id="UP001597533">
    <property type="component" value="Unassembled WGS sequence"/>
</dbReference>
<dbReference type="InterPro" id="IPR051783">
    <property type="entry name" value="NAD(P)-dependent_oxidoreduct"/>
</dbReference>
<feature type="transmembrane region" description="Helical" evidence="1">
    <location>
        <begin position="15"/>
        <end position="35"/>
    </location>
</feature>
<dbReference type="EMBL" id="JBHUOV010000001">
    <property type="protein sequence ID" value="MFD2822847.1"/>
    <property type="molecule type" value="Genomic_DNA"/>
</dbReference>
<evidence type="ECO:0000256" key="1">
    <source>
        <dbReference type="SAM" id="Phobius"/>
    </source>
</evidence>
<dbReference type="PANTHER" id="PTHR48079">
    <property type="entry name" value="PROTEIN YEEZ"/>
    <property type="match status" value="1"/>
</dbReference>
<sequence>MFIKQKRKANTKKDYFCFMILVTGGTGLVGSHLLFELASSNQNVRAIYRTKQKLEVVKKVFSYFSDDADLLFNKIDWVEANILDIPALTEAFQNINYVYHCAAFISFDPKDYYELRQINIDGTANIVNLSVANSIKKLCYVSSISTLGTCDDHSLISEETYWSPEADNSVYGITKYGAEMEVWRGTQEGLGAVIINPGLIIGAGFWESGSGMLFTKVHRGLSHYVTGTSGYVSVKDVIKCMTQLMESKIINERFIVVSENLSFKQFTEMASKYLMVKAPKKSVTPLMLKIAWRFDWLKSFITGKPRSLTKQNANTALTITNYNNNKIVEALNFSFTPIKTSIKDVSEQFLKEH</sequence>
<evidence type="ECO:0000259" key="2">
    <source>
        <dbReference type="Pfam" id="PF01370"/>
    </source>
</evidence>
<accession>A0ABW5WLX4</accession>
<keyword evidence="1" id="KW-1133">Transmembrane helix</keyword>
<keyword evidence="1" id="KW-0472">Membrane</keyword>
<dbReference type="SUPFAM" id="SSF51735">
    <property type="entry name" value="NAD(P)-binding Rossmann-fold domains"/>
    <property type="match status" value="1"/>
</dbReference>
<name>A0ABW5WLX4_9FLAO</name>
<dbReference type="InterPro" id="IPR001509">
    <property type="entry name" value="Epimerase_deHydtase"/>
</dbReference>